<proteinExistence type="predicted"/>
<comment type="caution">
    <text evidence="2">The sequence shown here is derived from an EMBL/GenBank/DDBJ whole genome shotgun (WGS) entry which is preliminary data.</text>
</comment>
<dbReference type="PANTHER" id="PTHR43798">
    <property type="entry name" value="MONOACYLGLYCEROL LIPASE"/>
    <property type="match status" value="1"/>
</dbReference>
<reference evidence="2 3" key="1">
    <citation type="submission" date="2021-01" db="EMBL/GenBank/DDBJ databases">
        <title>WGS of actinomycetes isolated from Thailand.</title>
        <authorList>
            <person name="Thawai C."/>
        </authorList>
    </citation>
    <scope>NUCLEOTIDE SEQUENCE [LARGE SCALE GENOMIC DNA]</scope>
    <source>
        <strain evidence="2 3">LPG 2</strain>
    </source>
</reference>
<accession>A0ABS1MDY1</accession>
<evidence type="ECO:0000313" key="2">
    <source>
        <dbReference type="EMBL" id="MBL1078295.1"/>
    </source>
</evidence>
<gene>
    <name evidence="2" type="ORF">JK358_28195</name>
</gene>
<dbReference type="Gene3D" id="3.40.50.1820">
    <property type="entry name" value="alpha/beta hydrolase"/>
    <property type="match status" value="1"/>
</dbReference>
<dbReference type="InterPro" id="IPR000073">
    <property type="entry name" value="AB_hydrolase_1"/>
</dbReference>
<keyword evidence="2" id="KW-0378">Hydrolase</keyword>
<dbReference type="SUPFAM" id="SSF53474">
    <property type="entry name" value="alpha/beta-Hydrolases"/>
    <property type="match status" value="1"/>
</dbReference>
<dbReference type="RefSeq" id="WP_201953328.1">
    <property type="nucleotide sequence ID" value="NZ_JAERRJ010000011.1"/>
</dbReference>
<name>A0ABS1MDY1_9NOCA</name>
<sequence length="273" mass="29504">MPFVTRGGVRIHYSDSGGNGRPIVLAHTMFLDQGMFEAQVAEFAPEYRIIRIDSRGHGPGSDDGTPYSYWDLARDEWAVVDALGLDRVVVGGVSHGASTAVRMALLAQRRVAGLVLVGSAATAMTAERRTGYREVITAWTDGEPFTPIARMVSSLIIGNDLAQVQPWRDRWRTEDRSRMRAAGECVVNRDSVLELLDAVDCPVLVIRGEGDHDTSAVESAELAAAFGVPVHTIAGAAMTPNLTHPEVFNALLRTFLEQLPRAQAGGPVSPMNN</sequence>
<keyword evidence="3" id="KW-1185">Reference proteome</keyword>
<dbReference type="EMBL" id="JAERRJ010000011">
    <property type="protein sequence ID" value="MBL1078295.1"/>
    <property type="molecule type" value="Genomic_DNA"/>
</dbReference>
<dbReference type="InterPro" id="IPR029058">
    <property type="entry name" value="AB_hydrolase_fold"/>
</dbReference>
<dbReference type="GO" id="GO:0016787">
    <property type="term" value="F:hydrolase activity"/>
    <property type="evidence" value="ECO:0007669"/>
    <property type="project" value="UniProtKB-KW"/>
</dbReference>
<evidence type="ECO:0000259" key="1">
    <source>
        <dbReference type="Pfam" id="PF00561"/>
    </source>
</evidence>
<feature type="domain" description="AB hydrolase-1" evidence="1">
    <location>
        <begin position="22"/>
        <end position="119"/>
    </location>
</feature>
<dbReference type="InterPro" id="IPR050266">
    <property type="entry name" value="AB_hydrolase_sf"/>
</dbReference>
<dbReference type="Pfam" id="PF00561">
    <property type="entry name" value="Abhydrolase_1"/>
    <property type="match status" value="1"/>
</dbReference>
<protein>
    <submittedName>
        <fullName evidence="2">Alpha/beta hydrolase</fullName>
    </submittedName>
</protein>
<organism evidence="2 3">
    <name type="scientific">Nocardia acididurans</name>
    <dbReference type="NCBI Taxonomy" id="2802282"/>
    <lineage>
        <taxon>Bacteria</taxon>
        <taxon>Bacillati</taxon>
        <taxon>Actinomycetota</taxon>
        <taxon>Actinomycetes</taxon>
        <taxon>Mycobacteriales</taxon>
        <taxon>Nocardiaceae</taxon>
        <taxon>Nocardia</taxon>
    </lineage>
</organism>
<dbReference type="Proteomes" id="UP000602198">
    <property type="component" value="Unassembled WGS sequence"/>
</dbReference>
<dbReference type="PANTHER" id="PTHR43798:SF29">
    <property type="entry name" value="AB HYDROLASE-1 DOMAIN-CONTAINING PROTEIN"/>
    <property type="match status" value="1"/>
</dbReference>
<evidence type="ECO:0000313" key="3">
    <source>
        <dbReference type="Proteomes" id="UP000602198"/>
    </source>
</evidence>